<evidence type="ECO:0000259" key="1">
    <source>
        <dbReference type="Pfam" id="PF13020"/>
    </source>
</evidence>
<keyword evidence="3" id="KW-1185">Reference proteome</keyword>
<dbReference type="Pfam" id="PF13020">
    <property type="entry name" value="NOV_C"/>
    <property type="match status" value="1"/>
</dbReference>
<protein>
    <recommendedName>
        <fullName evidence="1">Protein NO VEIN C-terminal domain-containing protein</fullName>
    </recommendedName>
</protein>
<sequence>MLNQYLYNFISLNKNTNINTQLSDFYLRVLDLKPQIQKIENPTIDINFQPAFKLLANLYFNSIKNKNILDNLKDIQSVISIMFENTNLKEELLHKLPCIPNQNFKLRVQSELKRDDVKDLEFKQKYVEITTKNIFEGLAYQGFEKFLQHSGNVTGIELGESIELALHPEKRFIPVKDLNNGVIDKIILLIEKISERPNTWGQWLQNINRVKEEILMHKFQNEKTRSSLFSILTKDEATIELLGDLAKIDNLKDLVEKGKEKQREDNRKNSHLNYINFIGLTIQDLIQKQLDKELADTIAIKKSEDTDLINKEEQNGQDFIIYKNNKPIYFIEVKSKWDENGRFALSKNQTEKCAIEKNRYAVISVNVDRYKRKYQINNEFNIQFNDLNEFINVNDNLGSYFENLVKENLLKSETNDPKLIEYRGSIPQTIIDTEGKKFNEFVLKLIELMKII</sequence>
<name>A0A840KJH2_9FLAO</name>
<accession>A0A840KJH2</accession>
<dbReference type="AlphaFoldDB" id="A0A840KJH2"/>
<gene>
    <name evidence="2" type="ORF">HNP38_003518</name>
</gene>
<evidence type="ECO:0000313" key="3">
    <source>
        <dbReference type="Proteomes" id="UP000592180"/>
    </source>
</evidence>
<proteinExistence type="predicted"/>
<comment type="caution">
    <text evidence="2">The sequence shown here is derived from an EMBL/GenBank/DDBJ whole genome shotgun (WGS) entry which is preliminary data.</text>
</comment>
<evidence type="ECO:0000313" key="2">
    <source>
        <dbReference type="EMBL" id="MBB4808178.1"/>
    </source>
</evidence>
<dbReference type="InterPro" id="IPR024975">
    <property type="entry name" value="NOV_C"/>
</dbReference>
<dbReference type="RefSeq" id="WP_184191874.1">
    <property type="nucleotide sequence ID" value="NZ_JACHLE010000007.1"/>
</dbReference>
<organism evidence="2 3">
    <name type="scientific">Chryseobacterium defluvii</name>
    <dbReference type="NCBI Taxonomy" id="160396"/>
    <lineage>
        <taxon>Bacteria</taxon>
        <taxon>Pseudomonadati</taxon>
        <taxon>Bacteroidota</taxon>
        <taxon>Flavobacteriia</taxon>
        <taxon>Flavobacteriales</taxon>
        <taxon>Weeksellaceae</taxon>
        <taxon>Chryseobacterium group</taxon>
        <taxon>Chryseobacterium</taxon>
    </lineage>
</organism>
<reference evidence="2 3" key="1">
    <citation type="submission" date="2020-08" db="EMBL/GenBank/DDBJ databases">
        <title>Functional genomics of gut bacteria from endangered species of beetles.</title>
        <authorList>
            <person name="Carlos-Shanley C."/>
        </authorList>
    </citation>
    <scope>NUCLEOTIDE SEQUENCE [LARGE SCALE GENOMIC DNA]</scope>
    <source>
        <strain evidence="2 3">S00151</strain>
    </source>
</reference>
<dbReference type="Proteomes" id="UP000592180">
    <property type="component" value="Unassembled WGS sequence"/>
</dbReference>
<feature type="domain" description="Protein NO VEIN C-terminal" evidence="1">
    <location>
        <begin position="310"/>
        <end position="371"/>
    </location>
</feature>
<dbReference type="EMBL" id="JACHLE010000007">
    <property type="protein sequence ID" value="MBB4808178.1"/>
    <property type="molecule type" value="Genomic_DNA"/>
</dbReference>